<dbReference type="AlphaFoldDB" id="A0A401H2W7"/>
<dbReference type="RefSeq" id="XP_027619690.1">
    <property type="nucleotide sequence ID" value="XM_027763889.1"/>
</dbReference>
<name>A0A401H2W7_9APHY</name>
<organism evidence="2 3">
    <name type="scientific">Sparassis crispa</name>
    <dbReference type="NCBI Taxonomy" id="139825"/>
    <lineage>
        <taxon>Eukaryota</taxon>
        <taxon>Fungi</taxon>
        <taxon>Dikarya</taxon>
        <taxon>Basidiomycota</taxon>
        <taxon>Agaricomycotina</taxon>
        <taxon>Agaricomycetes</taxon>
        <taxon>Polyporales</taxon>
        <taxon>Sparassidaceae</taxon>
        <taxon>Sparassis</taxon>
    </lineage>
</organism>
<dbReference type="InParanoid" id="A0A401H2W7"/>
<evidence type="ECO:0000313" key="2">
    <source>
        <dbReference type="EMBL" id="GBE88777.1"/>
    </source>
</evidence>
<evidence type="ECO:0000313" key="3">
    <source>
        <dbReference type="Proteomes" id="UP000287166"/>
    </source>
</evidence>
<dbReference type="GeneID" id="38785694"/>
<evidence type="ECO:0000256" key="1">
    <source>
        <dbReference type="SAM" id="MobiDB-lite"/>
    </source>
</evidence>
<reference evidence="2 3" key="1">
    <citation type="journal article" date="2018" name="Sci. Rep.">
        <title>Genome sequence of the cauliflower mushroom Sparassis crispa (Hanabiratake) and its association with beneficial usage.</title>
        <authorList>
            <person name="Kiyama R."/>
            <person name="Furutani Y."/>
            <person name="Kawaguchi K."/>
            <person name="Nakanishi T."/>
        </authorList>
    </citation>
    <scope>NUCLEOTIDE SEQUENCE [LARGE SCALE GENOMIC DNA]</scope>
</reference>
<dbReference type="Proteomes" id="UP000287166">
    <property type="component" value="Unassembled WGS sequence"/>
</dbReference>
<dbReference type="EMBL" id="BFAD01000014">
    <property type="protein sequence ID" value="GBE88777.1"/>
    <property type="molecule type" value="Genomic_DNA"/>
</dbReference>
<keyword evidence="3" id="KW-1185">Reference proteome</keyword>
<feature type="region of interest" description="Disordered" evidence="1">
    <location>
        <begin position="1"/>
        <end position="26"/>
    </location>
</feature>
<sequence>MRSSDEEEEEVYSEGYDSEDEGLLLEGPKYWSHEDESVLKGVMEETEPLLLGPLCGTYLMVWQDGETLEEITPESTWRGTVTIERRKSAQQRDPDPDGFKGKIALGSITGTFLELKAMHADGEEQPNRWDMIELTLDGEHVDFLSMQVTTVMDDSGNCFVNFEVSDSHQSTIWLGKMQTKPDVEEFLTEAERERLGMDLTAAQVKEKANKRRKGSRGAKRKVKGDDEDERPRKKGKK</sequence>
<feature type="compositionally biased region" description="Basic residues" evidence="1">
    <location>
        <begin position="208"/>
        <end position="222"/>
    </location>
</feature>
<proteinExistence type="predicted"/>
<protein>
    <submittedName>
        <fullName evidence="2">Uncharacterized protein</fullName>
    </submittedName>
</protein>
<feature type="compositionally biased region" description="Acidic residues" evidence="1">
    <location>
        <begin position="1"/>
        <end position="23"/>
    </location>
</feature>
<gene>
    <name evidence="2" type="ORF">SCP_1401820</name>
</gene>
<accession>A0A401H2W7</accession>
<feature type="region of interest" description="Disordered" evidence="1">
    <location>
        <begin position="198"/>
        <end position="237"/>
    </location>
</feature>
<comment type="caution">
    <text evidence="2">The sequence shown here is derived from an EMBL/GenBank/DDBJ whole genome shotgun (WGS) entry which is preliminary data.</text>
</comment>